<dbReference type="InterPro" id="IPR012696">
    <property type="entry name" value="PhnM"/>
</dbReference>
<dbReference type="NCBIfam" id="NF011984">
    <property type="entry name" value="PRK15446.1-5"/>
    <property type="match status" value="1"/>
</dbReference>
<dbReference type="PANTHER" id="PTHR43135:SF3">
    <property type="entry name" value="ALPHA-D-RIBOSE 1-METHYLPHOSPHONATE 5-TRIPHOSPHATE DIPHOSPHATASE"/>
    <property type="match status" value="1"/>
</dbReference>
<dbReference type="OrthoDB" id="9776488at2"/>
<dbReference type="Gene3D" id="2.30.40.10">
    <property type="entry name" value="Urease, subunit C, domain 1"/>
    <property type="match status" value="2"/>
</dbReference>
<name>A0A1U7IZZ7_9CYAN</name>
<evidence type="ECO:0000313" key="3">
    <source>
        <dbReference type="Proteomes" id="UP000185557"/>
    </source>
</evidence>
<sequence>MKQPLSTPKLALQGATVLTPTGWLNAATVLVEDGKFVAVDQTAKPSGYVAIDVTGLHLLPGIVDIHGDAFERMICPRPGVNLPLDMALVENDLALLGAGITTFFYSITDSFEPGLRSREMARQLINQISAPDHGLRVDSRIHIRHEQANTADYDELCHWLDTRKVTLLSLNNHLPPAIDEETLQRYTKGLRQRLKLSEAEILALVQAACLRQEEGLAQFEDLVQRCHQLGIPVASHDDETAADVAKSRERGVAIAEFPASIPLAEASRAYGAAVLMGAPNLVRGGSHVGYMSVAEAAQAQVLDCLCSDYHYPSLFHAPFLLAEQGLMPFEQAWKCVSEYPAKAAKIGDRKGKIAPGYDADFLLLTPNDPLPSAIRAVYINGLPVKQSL</sequence>
<dbReference type="InterPro" id="IPR051781">
    <property type="entry name" value="Metallo-dep_Hydrolase"/>
</dbReference>
<gene>
    <name evidence="2" type="ORF">NIES30_21720</name>
</gene>
<evidence type="ECO:0000313" key="2">
    <source>
        <dbReference type="EMBL" id="OKH44848.1"/>
    </source>
</evidence>
<dbReference type="Proteomes" id="UP000185557">
    <property type="component" value="Unassembled WGS sequence"/>
</dbReference>
<dbReference type="STRING" id="549789.NIES30_21720"/>
<dbReference type="GO" id="GO:0019700">
    <property type="term" value="P:organic phosphonate catabolic process"/>
    <property type="evidence" value="ECO:0007669"/>
    <property type="project" value="InterPro"/>
</dbReference>
<proteinExistence type="predicted"/>
<dbReference type="InterPro" id="IPR032466">
    <property type="entry name" value="Metal_Hydrolase"/>
</dbReference>
<feature type="domain" description="Amidohydrolase-related" evidence="1">
    <location>
        <begin position="93"/>
        <end position="369"/>
    </location>
</feature>
<dbReference type="GO" id="GO:0016810">
    <property type="term" value="F:hydrolase activity, acting on carbon-nitrogen (but not peptide) bonds"/>
    <property type="evidence" value="ECO:0007669"/>
    <property type="project" value="InterPro"/>
</dbReference>
<dbReference type="PIRSF" id="PIRSF038971">
    <property type="entry name" value="PhnM"/>
    <property type="match status" value="1"/>
</dbReference>
<comment type="caution">
    <text evidence="2">The sequence shown here is derived from an EMBL/GenBank/DDBJ whole genome shotgun (WGS) entry which is preliminary data.</text>
</comment>
<dbReference type="NCBIfam" id="NF011990">
    <property type="entry name" value="PRK15446.2-6"/>
    <property type="match status" value="1"/>
</dbReference>
<dbReference type="SUPFAM" id="SSF51556">
    <property type="entry name" value="Metallo-dependent hydrolases"/>
    <property type="match status" value="1"/>
</dbReference>
<dbReference type="SUPFAM" id="SSF51338">
    <property type="entry name" value="Composite domain of metallo-dependent hydrolases"/>
    <property type="match status" value="1"/>
</dbReference>
<dbReference type="InterPro" id="IPR006680">
    <property type="entry name" value="Amidohydro-rel"/>
</dbReference>
<dbReference type="EMBL" id="MRCG01000020">
    <property type="protein sequence ID" value="OKH44848.1"/>
    <property type="molecule type" value="Genomic_DNA"/>
</dbReference>
<dbReference type="InterPro" id="IPR011059">
    <property type="entry name" value="Metal-dep_hydrolase_composite"/>
</dbReference>
<protein>
    <submittedName>
        <fullName evidence="2">Alpha-D-ribose 1-methylphosphonate 5-triphosphate diphosphatase</fullName>
    </submittedName>
</protein>
<dbReference type="PANTHER" id="PTHR43135">
    <property type="entry name" value="ALPHA-D-RIBOSE 1-METHYLPHOSPHONATE 5-TRIPHOSPHATE DIPHOSPHATASE"/>
    <property type="match status" value="1"/>
</dbReference>
<accession>A0A1U7IZZ7</accession>
<dbReference type="RefSeq" id="WP_073610551.1">
    <property type="nucleotide sequence ID" value="NZ_MRCG01000020.1"/>
</dbReference>
<evidence type="ECO:0000259" key="1">
    <source>
        <dbReference type="Pfam" id="PF01979"/>
    </source>
</evidence>
<dbReference type="NCBIfam" id="NF011987">
    <property type="entry name" value="PRK15446.2-3"/>
    <property type="match status" value="1"/>
</dbReference>
<dbReference type="Gene3D" id="3.20.20.140">
    <property type="entry name" value="Metal-dependent hydrolases"/>
    <property type="match status" value="1"/>
</dbReference>
<dbReference type="Pfam" id="PF01979">
    <property type="entry name" value="Amidohydro_1"/>
    <property type="match status" value="1"/>
</dbReference>
<dbReference type="AlphaFoldDB" id="A0A1U7IZZ7"/>
<organism evidence="2 3">
    <name type="scientific">Phormidium tenue NIES-30</name>
    <dbReference type="NCBI Taxonomy" id="549789"/>
    <lineage>
        <taxon>Bacteria</taxon>
        <taxon>Bacillati</taxon>
        <taxon>Cyanobacteriota</taxon>
        <taxon>Cyanophyceae</taxon>
        <taxon>Oscillatoriophycideae</taxon>
        <taxon>Oscillatoriales</taxon>
        <taxon>Oscillatoriaceae</taxon>
        <taxon>Phormidium</taxon>
    </lineage>
</organism>
<keyword evidence="3" id="KW-1185">Reference proteome</keyword>
<reference evidence="2 3" key="1">
    <citation type="submission" date="2016-11" db="EMBL/GenBank/DDBJ databases">
        <title>Draft Genome Sequences of Nine Cyanobacterial Strains from Diverse Habitats.</title>
        <authorList>
            <person name="Zhu T."/>
            <person name="Hou S."/>
            <person name="Lu X."/>
            <person name="Hess W.R."/>
        </authorList>
    </citation>
    <scope>NUCLEOTIDE SEQUENCE [LARGE SCALE GENOMIC DNA]</scope>
    <source>
        <strain evidence="2 3">NIES-30</strain>
    </source>
</reference>